<gene>
    <name evidence="1" type="ORF">HPB49_022332</name>
</gene>
<comment type="caution">
    <text evidence="1">The sequence shown here is derived from an EMBL/GenBank/DDBJ whole genome shotgun (WGS) entry which is preliminary data.</text>
</comment>
<name>A0ACB8DLC1_DERSI</name>
<proteinExistence type="predicted"/>
<protein>
    <submittedName>
        <fullName evidence="1">Uncharacterized protein</fullName>
    </submittedName>
</protein>
<reference evidence="1" key="1">
    <citation type="submission" date="2020-05" db="EMBL/GenBank/DDBJ databases">
        <title>Large-scale comparative analyses of tick genomes elucidate their genetic diversity and vector capacities.</title>
        <authorList>
            <person name="Jia N."/>
            <person name="Wang J."/>
            <person name="Shi W."/>
            <person name="Du L."/>
            <person name="Sun Y."/>
            <person name="Zhan W."/>
            <person name="Jiang J."/>
            <person name="Wang Q."/>
            <person name="Zhang B."/>
            <person name="Ji P."/>
            <person name="Sakyi L.B."/>
            <person name="Cui X."/>
            <person name="Yuan T."/>
            <person name="Jiang B."/>
            <person name="Yang W."/>
            <person name="Lam T.T.-Y."/>
            <person name="Chang Q."/>
            <person name="Ding S."/>
            <person name="Wang X."/>
            <person name="Zhu J."/>
            <person name="Ruan X."/>
            <person name="Zhao L."/>
            <person name="Wei J."/>
            <person name="Que T."/>
            <person name="Du C."/>
            <person name="Cheng J."/>
            <person name="Dai P."/>
            <person name="Han X."/>
            <person name="Huang E."/>
            <person name="Gao Y."/>
            <person name="Liu J."/>
            <person name="Shao H."/>
            <person name="Ye R."/>
            <person name="Li L."/>
            <person name="Wei W."/>
            <person name="Wang X."/>
            <person name="Wang C."/>
            <person name="Yang T."/>
            <person name="Huo Q."/>
            <person name="Li W."/>
            <person name="Guo W."/>
            <person name="Chen H."/>
            <person name="Zhou L."/>
            <person name="Ni X."/>
            <person name="Tian J."/>
            <person name="Zhou Y."/>
            <person name="Sheng Y."/>
            <person name="Liu T."/>
            <person name="Pan Y."/>
            <person name="Xia L."/>
            <person name="Li J."/>
            <person name="Zhao F."/>
            <person name="Cao W."/>
        </authorList>
    </citation>
    <scope>NUCLEOTIDE SEQUENCE</scope>
    <source>
        <strain evidence="1">Dsil-2018</strain>
    </source>
</reference>
<dbReference type="EMBL" id="CM023480">
    <property type="protein sequence ID" value="KAH7971348.1"/>
    <property type="molecule type" value="Genomic_DNA"/>
</dbReference>
<dbReference type="Proteomes" id="UP000821865">
    <property type="component" value="Chromosome 11"/>
</dbReference>
<organism evidence="1 2">
    <name type="scientific">Dermacentor silvarum</name>
    <name type="common">Tick</name>
    <dbReference type="NCBI Taxonomy" id="543639"/>
    <lineage>
        <taxon>Eukaryota</taxon>
        <taxon>Metazoa</taxon>
        <taxon>Ecdysozoa</taxon>
        <taxon>Arthropoda</taxon>
        <taxon>Chelicerata</taxon>
        <taxon>Arachnida</taxon>
        <taxon>Acari</taxon>
        <taxon>Parasitiformes</taxon>
        <taxon>Ixodida</taxon>
        <taxon>Ixodoidea</taxon>
        <taxon>Ixodidae</taxon>
        <taxon>Rhipicephalinae</taxon>
        <taxon>Dermacentor</taxon>
    </lineage>
</organism>
<evidence type="ECO:0000313" key="2">
    <source>
        <dbReference type="Proteomes" id="UP000821865"/>
    </source>
</evidence>
<evidence type="ECO:0000313" key="1">
    <source>
        <dbReference type="EMBL" id="KAH7971348.1"/>
    </source>
</evidence>
<keyword evidence="2" id="KW-1185">Reference proteome</keyword>
<accession>A0ACB8DLC1</accession>
<sequence>MPHGFVDSEDEYGNITPGQWRDSAQSNDLLDLEPTAAKNYSKSAAEVRNLFVQHFMNKGAVPWQWAHSGVQAPTFSILAPCMPPPTMMSK</sequence>